<organism evidence="2 3">
    <name type="scientific">Fodinibius halophilus</name>
    <dbReference type="NCBI Taxonomy" id="1736908"/>
    <lineage>
        <taxon>Bacteria</taxon>
        <taxon>Pseudomonadati</taxon>
        <taxon>Balneolota</taxon>
        <taxon>Balneolia</taxon>
        <taxon>Balneolales</taxon>
        <taxon>Balneolaceae</taxon>
        <taxon>Fodinibius</taxon>
    </lineage>
</organism>
<accession>A0A6M1T580</accession>
<feature type="signal peptide" evidence="1">
    <location>
        <begin position="1"/>
        <end position="23"/>
    </location>
</feature>
<comment type="caution">
    <text evidence="2">The sequence shown here is derived from an EMBL/GenBank/DDBJ whole genome shotgun (WGS) entry which is preliminary data.</text>
</comment>
<proteinExistence type="predicted"/>
<evidence type="ECO:0000313" key="3">
    <source>
        <dbReference type="Proteomes" id="UP000479132"/>
    </source>
</evidence>
<evidence type="ECO:0008006" key="4">
    <source>
        <dbReference type="Google" id="ProtNLM"/>
    </source>
</evidence>
<dbReference type="Proteomes" id="UP000479132">
    <property type="component" value="Unassembled WGS sequence"/>
</dbReference>
<sequence length="133" mass="14530">MFKRLFILSLFLAATVSISFGQAAKATMRVSVNVVKGNSIETVNKEKVTLSERYGSEVGSLKLRGLDKDKALIETSEVITLENSKGNKISMDIIQNIKQSGSNTSQLSLLGFSRGELESGMYKGEISTTIEYL</sequence>
<keyword evidence="1" id="KW-0732">Signal</keyword>
<reference evidence="2 3" key="1">
    <citation type="submission" date="2020-02" db="EMBL/GenBank/DDBJ databases">
        <title>Aliifodinibius halophilus 2W32, complete genome.</title>
        <authorList>
            <person name="Li Y."/>
            <person name="Wu S."/>
        </authorList>
    </citation>
    <scope>NUCLEOTIDE SEQUENCE [LARGE SCALE GENOMIC DNA]</scope>
    <source>
        <strain evidence="2 3">2W32</strain>
    </source>
</reference>
<protein>
    <recommendedName>
        <fullName evidence="4">DUF4402 domain-containing protein</fullName>
    </recommendedName>
</protein>
<gene>
    <name evidence="2" type="ORF">G3569_05675</name>
</gene>
<evidence type="ECO:0000313" key="2">
    <source>
        <dbReference type="EMBL" id="NGP87833.1"/>
    </source>
</evidence>
<keyword evidence="3" id="KW-1185">Reference proteome</keyword>
<dbReference type="RefSeq" id="WP_165266950.1">
    <property type="nucleotide sequence ID" value="NZ_JAALLS010000005.1"/>
</dbReference>
<dbReference type="EMBL" id="JAALLS010000005">
    <property type="protein sequence ID" value="NGP87833.1"/>
    <property type="molecule type" value="Genomic_DNA"/>
</dbReference>
<name>A0A6M1T580_9BACT</name>
<dbReference type="AlphaFoldDB" id="A0A6M1T580"/>
<feature type="chain" id="PRO_5026986441" description="DUF4402 domain-containing protein" evidence="1">
    <location>
        <begin position="24"/>
        <end position="133"/>
    </location>
</feature>
<evidence type="ECO:0000256" key="1">
    <source>
        <dbReference type="SAM" id="SignalP"/>
    </source>
</evidence>